<gene>
    <name evidence="2" type="ORF">CAUJ_LOCUS3775</name>
</gene>
<evidence type="ECO:0000313" key="2">
    <source>
        <dbReference type="EMBL" id="CAD6187856.1"/>
    </source>
</evidence>
<accession>A0A8S1GVP0</accession>
<reference evidence="2" key="1">
    <citation type="submission" date="2020-10" db="EMBL/GenBank/DDBJ databases">
        <authorList>
            <person name="Kikuchi T."/>
        </authorList>
    </citation>
    <scope>NUCLEOTIDE SEQUENCE</scope>
    <source>
        <strain evidence="2">NKZ352</strain>
    </source>
</reference>
<dbReference type="EMBL" id="CAJGYM010000007">
    <property type="protein sequence ID" value="CAD6187856.1"/>
    <property type="molecule type" value="Genomic_DNA"/>
</dbReference>
<sequence length="306" mass="34916">MGRKLKSFGYDFNDSGELRSIKNNEPFVFTTQEQYEALGEAVTEEIYSLMESRYSLNRITLKEPECVSKEKKEKYSFFFTSENYQEAETLLVLVHGTGVVRAGQWSRRLIINENINRGTQFPYIERALANGWGVVVLNTNLTESKGIRLKNSSDPIEHACNVWKWFISPCAAEKIFVVAHSRGGPDIYHTMAKLELQDEKVRAVCLTDSFGIDKFPTQDANKKSRKNPLLVVNFQAHGSYDDRIYAVTGQKGIKNVQNLYAGTQIHEESSACAIEAIFHIFENEITRDSFEEVLHQAKKIVRQTNI</sequence>
<feature type="domain" description="Arb2" evidence="1">
    <location>
        <begin position="3"/>
        <end position="140"/>
    </location>
</feature>
<dbReference type="GO" id="GO:0005634">
    <property type="term" value="C:nucleus"/>
    <property type="evidence" value="ECO:0007669"/>
    <property type="project" value="TreeGrafter"/>
</dbReference>
<proteinExistence type="predicted"/>
<dbReference type="GO" id="GO:0031048">
    <property type="term" value="P:regulatory ncRNA-mediated heterochromatin formation"/>
    <property type="evidence" value="ECO:0007669"/>
    <property type="project" value="TreeGrafter"/>
</dbReference>
<dbReference type="InterPro" id="IPR029058">
    <property type="entry name" value="AB_hydrolase_fold"/>
</dbReference>
<evidence type="ECO:0000313" key="3">
    <source>
        <dbReference type="Proteomes" id="UP000835052"/>
    </source>
</evidence>
<organism evidence="2 3">
    <name type="scientific">Caenorhabditis auriculariae</name>
    <dbReference type="NCBI Taxonomy" id="2777116"/>
    <lineage>
        <taxon>Eukaryota</taxon>
        <taxon>Metazoa</taxon>
        <taxon>Ecdysozoa</taxon>
        <taxon>Nematoda</taxon>
        <taxon>Chromadorea</taxon>
        <taxon>Rhabditida</taxon>
        <taxon>Rhabditina</taxon>
        <taxon>Rhabditomorpha</taxon>
        <taxon>Rhabditoidea</taxon>
        <taxon>Rhabditidae</taxon>
        <taxon>Peloderinae</taxon>
        <taxon>Caenorhabditis</taxon>
    </lineage>
</organism>
<dbReference type="InterPro" id="IPR053858">
    <property type="entry name" value="Arb2_dom"/>
</dbReference>
<keyword evidence="3" id="KW-1185">Reference proteome</keyword>
<dbReference type="GO" id="GO:0035197">
    <property type="term" value="F:siRNA binding"/>
    <property type="evidence" value="ECO:0007669"/>
    <property type="project" value="TreeGrafter"/>
</dbReference>
<dbReference type="SUPFAM" id="SSF53474">
    <property type="entry name" value="alpha/beta-Hydrolases"/>
    <property type="match status" value="1"/>
</dbReference>
<name>A0A8S1GVP0_9PELO</name>
<protein>
    <recommendedName>
        <fullName evidence="1">Arb2 domain-containing protein</fullName>
    </recommendedName>
</protein>
<dbReference type="InterPro" id="IPR048263">
    <property type="entry name" value="Arb2"/>
</dbReference>
<dbReference type="OrthoDB" id="421951at2759"/>
<dbReference type="Gene3D" id="3.40.50.1820">
    <property type="entry name" value="alpha/beta hydrolase"/>
    <property type="match status" value="1"/>
</dbReference>
<comment type="caution">
    <text evidence="2">The sequence shown here is derived from an EMBL/GenBank/DDBJ whole genome shotgun (WGS) entry which is preliminary data.</text>
</comment>
<dbReference type="PANTHER" id="PTHR21357">
    <property type="entry name" value="FAM172 FAMILY PROTEIN HOMOLOG CG10038"/>
    <property type="match status" value="1"/>
</dbReference>
<dbReference type="Pfam" id="PF22749">
    <property type="entry name" value="Arb2"/>
    <property type="match status" value="1"/>
</dbReference>
<evidence type="ECO:0000259" key="1">
    <source>
        <dbReference type="Pfam" id="PF22749"/>
    </source>
</evidence>
<dbReference type="AlphaFoldDB" id="A0A8S1GVP0"/>
<dbReference type="Proteomes" id="UP000835052">
    <property type="component" value="Unassembled WGS sequence"/>
</dbReference>
<dbReference type="PANTHER" id="PTHR21357:SF4">
    <property type="entry name" value="FAM172 FAMILY PROTEIN HOMOLOG CG10038"/>
    <property type="match status" value="1"/>
</dbReference>